<dbReference type="SUPFAM" id="SSF51246">
    <property type="entry name" value="Rudiment single hybrid motif"/>
    <property type="match status" value="1"/>
</dbReference>
<dbReference type="SUPFAM" id="SSF51230">
    <property type="entry name" value="Single hybrid motif"/>
    <property type="match status" value="1"/>
</dbReference>
<evidence type="ECO:0000256" key="4">
    <source>
        <dbReference type="ARBA" id="ARBA00022840"/>
    </source>
</evidence>
<dbReference type="SMART" id="SM00878">
    <property type="entry name" value="Biotin_carb_C"/>
    <property type="match status" value="1"/>
</dbReference>
<dbReference type="EMBL" id="CAFAAV010000153">
    <property type="protein sequence ID" value="CAB4828200.1"/>
    <property type="molecule type" value="Genomic_DNA"/>
</dbReference>
<dbReference type="PROSITE" id="PS50979">
    <property type="entry name" value="BC"/>
    <property type="match status" value="1"/>
</dbReference>
<dbReference type="SUPFAM" id="SSF56059">
    <property type="entry name" value="Glutathione synthetase ATP-binding domain-like"/>
    <property type="match status" value="1"/>
</dbReference>
<dbReference type="AlphaFoldDB" id="A0A6J7P1I3"/>
<evidence type="ECO:0000256" key="3">
    <source>
        <dbReference type="ARBA" id="ARBA00022741"/>
    </source>
</evidence>
<reference evidence="13" key="1">
    <citation type="submission" date="2020-05" db="EMBL/GenBank/DDBJ databases">
        <authorList>
            <person name="Chiriac C."/>
            <person name="Salcher M."/>
            <person name="Ghai R."/>
            <person name="Kavagutti S V."/>
        </authorList>
    </citation>
    <scope>NUCLEOTIDE SEQUENCE</scope>
</reference>
<dbReference type="EMBL" id="CAEZYF010000001">
    <property type="protein sequence ID" value="CAB4702942.1"/>
    <property type="molecule type" value="Genomic_DNA"/>
</dbReference>
<dbReference type="InterPro" id="IPR001882">
    <property type="entry name" value="Biotin_BS"/>
</dbReference>
<proteinExistence type="predicted"/>
<dbReference type="InterPro" id="IPR011053">
    <property type="entry name" value="Single_hybrid_motif"/>
</dbReference>
<dbReference type="InterPro" id="IPR000089">
    <property type="entry name" value="Biotin_lipoyl"/>
</dbReference>
<dbReference type="EMBL" id="CAFBMT010000008">
    <property type="protein sequence ID" value="CAB4935192.1"/>
    <property type="molecule type" value="Genomic_DNA"/>
</dbReference>
<dbReference type="CDD" id="cd06850">
    <property type="entry name" value="biotinyl_domain"/>
    <property type="match status" value="1"/>
</dbReference>
<dbReference type="InterPro" id="IPR050856">
    <property type="entry name" value="Biotin_carboxylase_complex"/>
</dbReference>
<dbReference type="PROSITE" id="PS50968">
    <property type="entry name" value="BIOTINYL_LIPOYL"/>
    <property type="match status" value="1"/>
</dbReference>
<keyword evidence="3" id="KW-0547">Nucleotide-binding</keyword>
<dbReference type="PROSITE" id="PS50975">
    <property type="entry name" value="ATP_GRASP"/>
    <property type="match status" value="1"/>
</dbReference>
<keyword evidence="5" id="KW-0092">Biotin</keyword>
<organism evidence="13">
    <name type="scientific">freshwater metagenome</name>
    <dbReference type="NCBI Taxonomy" id="449393"/>
    <lineage>
        <taxon>unclassified sequences</taxon>
        <taxon>metagenomes</taxon>
        <taxon>ecological metagenomes</taxon>
    </lineage>
</organism>
<evidence type="ECO:0000313" key="10">
    <source>
        <dbReference type="EMBL" id="CAB4702942.1"/>
    </source>
</evidence>
<dbReference type="PROSITE" id="PS00188">
    <property type="entry name" value="BIOTIN"/>
    <property type="match status" value="1"/>
</dbReference>
<evidence type="ECO:0000313" key="12">
    <source>
        <dbReference type="EMBL" id="CAB4935192.1"/>
    </source>
</evidence>
<evidence type="ECO:0000259" key="7">
    <source>
        <dbReference type="PROSITE" id="PS50975"/>
    </source>
</evidence>
<dbReference type="PROSITE" id="PS00866">
    <property type="entry name" value="CPSASE_1"/>
    <property type="match status" value="1"/>
</dbReference>
<dbReference type="PROSITE" id="PS00867">
    <property type="entry name" value="CPSASE_2"/>
    <property type="match status" value="1"/>
</dbReference>
<evidence type="ECO:0000313" key="11">
    <source>
        <dbReference type="EMBL" id="CAB4828200.1"/>
    </source>
</evidence>
<dbReference type="EMBL" id="CAFBOL010000051">
    <property type="protein sequence ID" value="CAB4996943.1"/>
    <property type="molecule type" value="Genomic_DNA"/>
</dbReference>
<evidence type="ECO:0000256" key="2">
    <source>
        <dbReference type="ARBA" id="ARBA00022598"/>
    </source>
</evidence>
<feature type="domain" description="Lipoyl-binding" evidence="6">
    <location>
        <begin position="518"/>
        <end position="587"/>
    </location>
</feature>
<dbReference type="NCBIfam" id="NF006367">
    <property type="entry name" value="PRK08591.1"/>
    <property type="match status" value="1"/>
</dbReference>
<dbReference type="Pfam" id="PF00289">
    <property type="entry name" value="Biotin_carb_N"/>
    <property type="match status" value="1"/>
</dbReference>
<protein>
    <submittedName>
        <fullName evidence="13">Unannotated protein</fullName>
    </submittedName>
</protein>
<keyword evidence="4" id="KW-0067">ATP-binding</keyword>
<dbReference type="EMBL" id="CAESGF010000036">
    <property type="protein sequence ID" value="CAB4365568.1"/>
    <property type="molecule type" value="Genomic_DNA"/>
</dbReference>
<dbReference type="Gene3D" id="2.40.50.100">
    <property type="match status" value="1"/>
</dbReference>
<dbReference type="InterPro" id="IPR011761">
    <property type="entry name" value="ATP-grasp"/>
</dbReference>
<dbReference type="InterPro" id="IPR011764">
    <property type="entry name" value="Biotin_carboxylation_dom"/>
</dbReference>
<gene>
    <name evidence="10" type="ORF">UFOPK2656_00169</name>
    <name evidence="11" type="ORF">UFOPK3099_01845</name>
    <name evidence="12" type="ORF">UFOPK3651_01749</name>
    <name evidence="13" type="ORF">UFOPK3931_01862</name>
    <name evidence="9" type="ORF">UFOPK4189_03310</name>
</gene>
<dbReference type="Pfam" id="PF02785">
    <property type="entry name" value="Biotin_carb_C"/>
    <property type="match status" value="1"/>
</dbReference>
<dbReference type="InterPro" id="IPR005482">
    <property type="entry name" value="Biotin_COase_C"/>
</dbReference>
<accession>A0A6J7P1I3</accession>
<dbReference type="FunFam" id="2.40.50.100:FF:000003">
    <property type="entry name" value="Acetyl-CoA carboxylase biotin carboxyl carrier protein"/>
    <property type="match status" value="1"/>
</dbReference>
<dbReference type="SUPFAM" id="SSF52440">
    <property type="entry name" value="PreATP-grasp domain"/>
    <property type="match status" value="1"/>
</dbReference>
<dbReference type="InterPro" id="IPR005481">
    <property type="entry name" value="BC-like_N"/>
</dbReference>
<dbReference type="GO" id="GO:0005524">
    <property type="term" value="F:ATP binding"/>
    <property type="evidence" value="ECO:0007669"/>
    <property type="project" value="UniProtKB-KW"/>
</dbReference>
<comment type="cofactor">
    <cofactor evidence="1">
        <name>biotin</name>
        <dbReference type="ChEBI" id="CHEBI:57586"/>
    </cofactor>
</comment>
<evidence type="ECO:0000259" key="6">
    <source>
        <dbReference type="PROSITE" id="PS50968"/>
    </source>
</evidence>
<dbReference type="Gene3D" id="3.30.470.20">
    <property type="entry name" value="ATP-grasp fold, B domain"/>
    <property type="match status" value="1"/>
</dbReference>
<dbReference type="Pfam" id="PF00364">
    <property type="entry name" value="Biotin_lipoyl"/>
    <property type="match status" value="1"/>
</dbReference>
<dbReference type="InterPro" id="IPR011054">
    <property type="entry name" value="Rudment_hybrid_motif"/>
</dbReference>
<dbReference type="GO" id="GO:0016874">
    <property type="term" value="F:ligase activity"/>
    <property type="evidence" value="ECO:0007669"/>
    <property type="project" value="UniProtKB-KW"/>
</dbReference>
<name>A0A6J7P1I3_9ZZZZ</name>
<dbReference type="Pfam" id="PF02786">
    <property type="entry name" value="CPSase_L_D2"/>
    <property type="match status" value="1"/>
</dbReference>
<evidence type="ECO:0000313" key="13">
    <source>
        <dbReference type="EMBL" id="CAB4996943.1"/>
    </source>
</evidence>
<keyword evidence="2" id="KW-0436">Ligase</keyword>
<evidence type="ECO:0000256" key="5">
    <source>
        <dbReference type="ARBA" id="ARBA00023267"/>
    </source>
</evidence>
<dbReference type="PANTHER" id="PTHR18866">
    <property type="entry name" value="CARBOXYLASE:PYRUVATE/ACETYL-COA/PROPIONYL-COA CARBOXYLASE"/>
    <property type="match status" value="1"/>
</dbReference>
<evidence type="ECO:0000256" key="1">
    <source>
        <dbReference type="ARBA" id="ARBA00001953"/>
    </source>
</evidence>
<dbReference type="PANTHER" id="PTHR18866:SF33">
    <property type="entry name" value="METHYLCROTONOYL-COA CARBOXYLASE SUBUNIT ALPHA, MITOCHONDRIAL-RELATED"/>
    <property type="match status" value="1"/>
</dbReference>
<feature type="domain" description="ATP-grasp" evidence="7">
    <location>
        <begin position="120"/>
        <end position="316"/>
    </location>
</feature>
<dbReference type="InterPro" id="IPR016185">
    <property type="entry name" value="PreATP-grasp_dom_sf"/>
</dbReference>
<dbReference type="InterPro" id="IPR005479">
    <property type="entry name" value="CPAse_ATP-bd"/>
</dbReference>
<feature type="domain" description="Biotin carboxylation" evidence="8">
    <location>
        <begin position="1"/>
        <end position="448"/>
    </location>
</feature>
<dbReference type="FunFam" id="3.40.50.20:FF:000010">
    <property type="entry name" value="Propionyl-CoA carboxylase subunit alpha"/>
    <property type="match status" value="1"/>
</dbReference>
<evidence type="ECO:0000259" key="8">
    <source>
        <dbReference type="PROSITE" id="PS50979"/>
    </source>
</evidence>
<dbReference type="GO" id="GO:0046872">
    <property type="term" value="F:metal ion binding"/>
    <property type="evidence" value="ECO:0007669"/>
    <property type="project" value="InterPro"/>
</dbReference>
<dbReference type="FunFam" id="3.30.1490.20:FF:000003">
    <property type="entry name" value="acetyl-CoA carboxylase isoform X1"/>
    <property type="match status" value="1"/>
</dbReference>
<sequence length="587" mass="62971">MLKKILIANRGEIAVRVIRAARELGIKTVAVYSELDRNALHVRLADEAYALGGQTAAESYLNTEAILDAIKQSGADGVHPGYGFFSENADFARAITEMGVAFIGPPPAAIDEMGDKVSSRKAALRGGCPIVPGTTEFVKDVSEIHAFGAEFGYPIAIKAAFGGGGRGMKVVRSDEEVQEAMDSAQRESKAFFGRDEIYLERYLTWPRHVEVQVVGDQFGEVVWVSTRDCSAQRRHQKLIEEAPSVGMGEGIEEAMGAAAILAAKAVGYFNAGTVEFIYQDGDFFFLEMNTRLQVEHPVTEVITGIDLVEWQIRVASGEHLPMTQAEVAAQRRGHGIEVRINAENPAGGKFLPSPGDITKLVPPDGFGIRFDAGYESGDTISQYYDNLVGKLIVWGKDRPTAIARTIRALEEMVIEGIATTIPADLAILRHPDFQAMEHSTKWVEEKLDLSGIETVKPVAAAEGDDPLVERTTMVEVNGKRFNVKMWVPEGQTVAAGPAKAKKAARSGGSHGAAAGAGSGNVEVPMQGTIVKVLVEVGSDVEIGQAVVVLEAMKMENQITAEKAGKVKEIKVKAGDTVGAGDVVVVIE</sequence>
<evidence type="ECO:0000313" key="9">
    <source>
        <dbReference type="EMBL" id="CAB4365568.1"/>
    </source>
</evidence>